<accession>A0A485P6A5</accession>
<feature type="non-terminal residue" evidence="2">
    <location>
        <position position="1"/>
    </location>
</feature>
<dbReference type="EMBL" id="CAAGRJ010027892">
    <property type="protein sequence ID" value="VFV39814.1"/>
    <property type="molecule type" value="Genomic_DNA"/>
</dbReference>
<name>A0A485P6A5_LYNPA</name>
<evidence type="ECO:0000313" key="3">
    <source>
        <dbReference type="Proteomes" id="UP000386466"/>
    </source>
</evidence>
<gene>
    <name evidence="2" type="ORF">LYPA_23C020759</name>
</gene>
<dbReference type="Proteomes" id="UP000386466">
    <property type="component" value="Unassembled WGS sequence"/>
</dbReference>
<feature type="region of interest" description="Disordered" evidence="1">
    <location>
        <begin position="78"/>
        <end position="111"/>
    </location>
</feature>
<dbReference type="AlphaFoldDB" id="A0A485P6A5"/>
<reference evidence="2 3" key="1">
    <citation type="submission" date="2019-01" db="EMBL/GenBank/DDBJ databases">
        <authorList>
            <person name="Alioto T."/>
            <person name="Alioto T."/>
        </authorList>
    </citation>
    <scope>NUCLEOTIDE SEQUENCE [LARGE SCALE GENOMIC DNA]</scope>
</reference>
<organism evidence="2 3">
    <name type="scientific">Lynx pardinus</name>
    <name type="common">Iberian lynx</name>
    <name type="synonym">Felis pardina</name>
    <dbReference type="NCBI Taxonomy" id="191816"/>
    <lineage>
        <taxon>Eukaryota</taxon>
        <taxon>Metazoa</taxon>
        <taxon>Chordata</taxon>
        <taxon>Craniata</taxon>
        <taxon>Vertebrata</taxon>
        <taxon>Euteleostomi</taxon>
        <taxon>Mammalia</taxon>
        <taxon>Eutheria</taxon>
        <taxon>Laurasiatheria</taxon>
        <taxon>Carnivora</taxon>
        <taxon>Feliformia</taxon>
        <taxon>Felidae</taxon>
        <taxon>Felinae</taxon>
        <taxon>Lynx</taxon>
    </lineage>
</organism>
<protein>
    <submittedName>
        <fullName evidence="2">Uncharacterized protein</fullName>
    </submittedName>
</protein>
<proteinExistence type="predicted"/>
<feature type="non-terminal residue" evidence="2">
    <location>
        <position position="111"/>
    </location>
</feature>
<sequence>SLSIWDVPRAGLPLGPLCTVGDVDWVVVRGRPPPHHWRCPLSGSARARRIGLAAGGPALGSAPLLGFSVCVSYRGGVSSEWSPPPASAAAASRGLPENRAGGESGCGLVLT</sequence>
<evidence type="ECO:0000256" key="1">
    <source>
        <dbReference type="SAM" id="MobiDB-lite"/>
    </source>
</evidence>
<evidence type="ECO:0000313" key="2">
    <source>
        <dbReference type="EMBL" id="VFV39814.1"/>
    </source>
</evidence>
<keyword evidence="3" id="KW-1185">Reference proteome</keyword>